<proteinExistence type="predicted"/>
<gene>
    <name evidence="2" type="ORF">UVI_02063920</name>
</gene>
<accession>A0A1B5V9R4</accession>
<reference evidence="3" key="1">
    <citation type="journal article" date="2016" name="Genome Announc.">
        <title>Genome sequence of Ustilaginoidea virens IPU010, a rice pathogenic fungus causing false smut.</title>
        <authorList>
            <person name="Kumagai T."/>
            <person name="Ishii T."/>
            <person name="Terai G."/>
            <person name="Umemura M."/>
            <person name="Machida M."/>
            <person name="Asai K."/>
        </authorList>
    </citation>
    <scope>NUCLEOTIDE SEQUENCE [LARGE SCALE GENOMIC DNA]</scope>
    <source>
        <strain evidence="3">IPU010</strain>
    </source>
</reference>
<feature type="compositionally biased region" description="Low complexity" evidence="1">
    <location>
        <begin position="42"/>
        <end position="51"/>
    </location>
</feature>
<dbReference type="EMBL" id="BBTG02000098">
    <property type="protein sequence ID" value="GAT31441.1"/>
    <property type="molecule type" value="Genomic_DNA"/>
</dbReference>
<comment type="caution">
    <text evidence="2">The sequence shown here is derived from an EMBL/GenBank/DDBJ whole genome shotgun (WGS) entry which is preliminary data.</text>
</comment>
<sequence length="92" mass="9857">MDYRPTIQSPATAKDDLIDILTSLKPTDLTGPAGPAGPIGPTGPTNPTGLTDLFPQEGNILYYLIWDSCYAAKRKLAKKAPDGTPNSWKDVL</sequence>
<evidence type="ECO:0000313" key="3">
    <source>
        <dbReference type="Proteomes" id="UP000054053"/>
    </source>
</evidence>
<organism evidence="2 3">
    <name type="scientific">Ustilaginoidea virens</name>
    <name type="common">Rice false smut fungus</name>
    <name type="synonym">Villosiclava virens</name>
    <dbReference type="NCBI Taxonomy" id="1159556"/>
    <lineage>
        <taxon>Eukaryota</taxon>
        <taxon>Fungi</taxon>
        <taxon>Dikarya</taxon>
        <taxon>Ascomycota</taxon>
        <taxon>Pezizomycotina</taxon>
        <taxon>Sordariomycetes</taxon>
        <taxon>Hypocreomycetidae</taxon>
        <taxon>Hypocreales</taxon>
        <taxon>Clavicipitaceae</taxon>
        <taxon>Ustilaginoidea</taxon>
    </lineage>
</organism>
<evidence type="ECO:0008006" key="4">
    <source>
        <dbReference type="Google" id="ProtNLM"/>
    </source>
</evidence>
<name>A0A1B5V9R4_USTVR</name>
<feature type="region of interest" description="Disordered" evidence="1">
    <location>
        <begin position="28"/>
        <end position="51"/>
    </location>
</feature>
<evidence type="ECO:0000256" key="1">
    <source>
        <dbReference type="SAM" id="MobiDB-lite"/>
    </source>
</evidence>
<evidence type="ECO:0000313" key="2">
    <source>
        <dbReference type="EMBL" id="GAT31441.1"/>
    </source>
</evidence>
<dbReference type="Proteomes" id="UP000054053">
    <property type="component" value="Unassembled WGS sequence"/>
</dbReference>
<protein>
    <recommendedName>
        <fullName evidence="4">Collagen-like protein</fullName>
    </recommendedName>
</protein>
<dbReference type="AlphaFoldDB" id="A0A1B5V9R4"/>